<proteinExistence type="inferred from homology"/>
<dbReference type="GO" id="GO:0045493">
    <property type="term" value="P:xylan catabolic process"/>
    <property type="evidence" value="ECO:0007669"/>
    <property type="project" value="UniProtKB-KW"/>
</dbReference>
<dbReference type="PANTHER" id="PTHR43772:SF2">
    <property type="entry name" value="PUTATIVE (AFU_ORTHOLOGUE AFUA_2G04480)-RELATED"/>
    <property type="match status" value="1"/>
</dbReference>
<dbReference type="SUPFAM" id="SSF49785">
    <property type="entry name" value="Galactose-binding domain-like"/>
    <property type="match status" value="1"/>
</dbReference>
<accession>A0A1M5UVZ1</accession>
<dbReference type="AlphaFoldDB" id="A0A1M5UVZ1"/>
<evidence type="ECO:0000256" key="5">
    <source>
        <dbReference type="ARBA" id="ARBA00023295"/>
    </source>
</evidence>
<reference evidence="12" key="1">
    <citation type="submission" date="2016-11" db="EMBL/GenBank/DDBJ databases">
        <authorList>
            <person name="Varghese N."/>
            <person name="Submissions S."/>
        </authorList>
    </citation>
    <scope>NUCLEOTIDE SEQUENCE [LARGE SCALE GENOMIC DNA]</scope>
    <source>
        <strain evidence="12">DSM 3071</strain>
    </source>
</reference>
<evidence type="ECO:0000256" key="7">
    <source>
        <dbReference type="RuleBase" id="RU361187"/>
    </source>
</evidence>
<keyword evidence="2" id="KW-0858">Xylan degradation</keyword>
<dbReference type="EMBL" id="FQXK01000006">
    <property type="protein sequence ID" value="SHH67197.1"/>
    <property type="molecule type" value="Genomic_DNA"/>
</dbReference>
<protein>
    <submittedName>
        <fullName evidence="11">Carbohydrate binding module (Family 6)</fullName>
    </submittedName>
</protein>
<dbReference type="GeneID" id="89511549"/>
<dbReference type="Pfam" id="PF03422">
    <property type="entry name" value="CBM_6"/>
    <property type="match status" value="1"/>
</dbReference>
<dbReference type="InterPro" id="IPR052176">
    <property type="entry name" value="Glycosyl_Hydrlase_43_Enz"/>
</dbReference>
<dbReference type="InterPro" id="IPR006710">
    <property type="entry name" value="Glyco_hydro_43"/>
</dbReference>
<dbReference type="GO" id="GO:0030246">
    <property type="term" value="F:carbohydrate binding"/>
    <property type="evidence" value="ECO:0007669"/>
    <property type="project" value="InterPro"/>
</dbReference>
<gene>
    <name evidence="11" type="ORF">SAMN02745229_00766</name>
</gene>
<dbReference type="STRING" id="1121131.SAMN02745229_00766"/>
<feature type="domain" description="CBM6" evidence="10">
    <location>
        <begin position="416"/>
        <end position="523"/>
    </location>
</feature>
<dbReference type="PROSITE" id="PS51257">
    <property type="entry name" value="PROKAR_LIPOPROTEIN"/>
    <property type="match status" value="1"/>
</dbReference>
<dbReference type="InterPro" id="IPR008979">
    <property type="entry name" value="Galactose-bd-like_sf"/>
</dbReference>
<evidence type="ECO:0000256" key="8">
    <source>
        <dbReference type="SAM" id="MobiDB-lite"/>
    </source>
</evidence>
<evidence type="ECO:0000313" key="11">
    <source>
        <dbReference type="EMBL" id="SHH67197.1"/>
    </source>
</evidence>
<feature type="chain" id="PRO_5039168028" evidence="9">
    <location>
        <begin position="21"/>
        <end position="524"/>
    </location>
</feature>
<organism evidence="11 12">
    <name type="scientific">Butyrivibrio fibrisolvens DSM 3071</name>
    <dbReference type="NCBI Taxonomy" id="1121131"/>
    <lineage>
        <taxon>Bacteria</taxon>
        <taxon>Bacillati</taxon>
        <taxon>Bacillota</taxon>
        <taxon>Clostridia</taxon>
        <taxon>Lachnospirales</taxon>
        <taxon>Lachnospiraceae</taxon>
        <taxon>Butyrivibrio</taxon>
    </lineage>
</organism>
<dbReference type="Pfam" id="PF04616">
    <property type="entry name" value="Glyco_hydro_43"/>
    <property type="match status" value="1"/>
</dbReference>
<dbReference type="OrthoDB" id="9801455at2"/>
<keyword evidence="9" id="KW-0732">Signal</keyword>
<dbReference type="SUPFAM" id="SSF75005">
    <property type="entry name" value="Arabinanase/levansucrase/invertase"/>
    <property type="match status" value="1"/>
</dbReference>
<keyword evidence="5 7" id="KW-0326">Glycosidase</keyword>
<dbReference type="Gene3D" id="2.60.120.260">
    <property type="entry name" value="Galactose-binding domain-like"/>
    <property type="match status" value="1"/>
</dbReference>
<dbReference type="Proteomes" id="UP000184278">
    <property type="component" value="Unassembled WGS sequence"/>
</dbReference>
<dbReference type="RefSeq" id="WP_073385657.1">
    <property type="nucleotide sequence ID" value="NZ_FQXK01000006.1"/>
</dbReference>
<feature type="compositionally biased region" description="Low complexity" evidence="8">
    <location>
        <begin position="30"/>
        <end position="50"/>
    </location>
</feature>
<name>A0A1M5UVZ1_BUTFI</name>
<evidence type="ECO:0000259" key="10">
    <source>
        <dbReference type="Pfam" id="PF03422"/>
    </source>
</evidence>
<dbReference type="PANTHER" id="PTHR43772">
    <property type="entry name" value="ENDO-1,4-BETA-XYLANASE"/>
    <property type="match status" value="1"/>
</dbReference>
<comment type="similarity">
    <text evidence="1 7">Belongs to the glycosyl hydrolase 43 family.</text>
</comment>
<evidence type="ECO:0000256" key="2">
    <source>
        <dbReference type="ARBA" id="ARBA00022651"/>
    </source>
</evidence>
<dbReference type="InterPro" id="IPR005084">
    <property type="entry name" value="CBM6"/>
</dbReference>
<keyword evidence="12" id="KW-1185">Reference proteome</keyword>
<evidence type="ECO:0000313" key="12">
    <source>
        <dbReference type="Proteomes" id="UP000184278"/>
    </source>
</evidence>
<dbReference type="InterPro" id="IPR023296">
    <property type="entry name" value="Glyco_hydro_beta-prop_sf"/>
</dbReference>
<feature type="region of interest" description="Disordered" evidence="8">
    <location>
        <begin position="26"/>
        <end position="64"/>
    </location>
</feature>
<sequence>MKKLYRLTALLLAGLLTACASDQQDTAPIESSQGEDSSLGLSGDSATDAENNNEEDNSDMTSVDVSQAEELFEGLELSKGYKDISDHNPCMTQRFSADPGVMVYNDRVYVYATNDGMAMDTKPTNNDYGKIRTINVMSSADLVNWEDHGAIMAAGNSGAAKWAGNSWAPCACHKEIDGKEKFFLYFANSGNGIGVLTSDSPTGPWEDPLGEALVSRETPGIEGVIWLFDPAVLVDDDGTGYLYFGGGVPEGKSEDPQSFRAVKLADDMIHLDGDVVTLDVPWGFEDSGINKIGDTYYYSYCTNWAGGPLGNAKIAYMTSDSPLGPFTFQGTCFDNPGEFFGTTGNNHHTIITFKDKQYIFYHAEYLNKEMYGEMLGYRTTHVNELPMEDGLFGEAKGDTAGVEQLCFVDAFSLNRASSLAWQAGASFEGSGDTKVKLSEGDWFGVAGVDFGQGAGTIKVSAKATEDTWIRVSTGSADGELVAYVFVPASSDFQEVCADVEGLEGACDLFFTAAGDVTLDTWIFE</sequence>
<dbReference type="Gene3D" id="2.115.10.20">
    <property type="entry name" value="Glycosyl hydrolase domain, family 43"/>
    <property type="match status" value="1"/>
</dbReference>
<dbReference type="GO" id="GO:0004553">
    <property type="term" value="F:hydrolase activity, hydrolyzing O-glycosyl compounds"/>
    <property type="evidence" value="ECO:0007669"/>
    <property type="project" value="InterPro"/>
</dbReference>
<evidence type="ECO:0000256" key="9">
    <source>
        <dbReference type="SAM" id="SignalP"/>
    </source>
</evidence>
<keyword evidence="3 7" id="KW-0378">Hydrolase</keyword>
<feature type="site" description="Important for catalytic activity, responsible for pKa modulation of the active site Glu and correct orientation of both the proton donor and substrate" evidence="6">
    <location>
        <position position="229"/>
    </location>
</feature>
<evidence type="ECO:0000256" key="6">
    <source>
        <dbReference type="PIRSR" id="PIRSR606710-2"/>
    </source>
</evidence>
<feature type="signal peptide" evidence="9">
    <location>
        <begin position="1"/>
        <end position="20"/>
    </location>
</feature>
<evidence type="ECO:0000256" key="4">
    <source>
        <dbReference type="ARBA" id="ARBA00023277"/>
    </source>
</evidence>
<dbReference type="CDD" id="cd04084">
    <property type="entry name" value="CBM6_xylanase-like"/>
    <property type="match status" value="1"/>
</dbReference>
<dbReference type="CDD" id="cd09003">
    <property type="entry name" value="GH43_XynD-like"/>
    <property type="match status" value="1"/>
</dbReference>
<evidence type="ECO:0000256" key="3">
    <source>
        <dbReference type="ARBA" id="ARBA00022801"/>
    </source>
</evidence>
<keyword evidence="2" id="KW-0624">Polysaccharide degradation</keyword>
<evidence type="ECO:0000256" key="1">
    <source>
        <dbReference type="ARBA" id="ARBA00009865"/>
    </source>
</evidence>
<keyword evidence="4" id="KW-0119">Carbohydrate metabolism</keyword>